<comment type="subcellular location">
    <subcellularLocation>
        <location evidence="1">Lysosome</location>
    </subcellularLocation>
</comment>
<dbReference type="GeneTree" id="ENSGT00940000157759"/>
<dbReference type="Gene3D" id="3.90.70.10">
    <property type="entry name" value="Cysteine proteinases"/>
    <property type="match status" value="1"/>
</dbReference>
<dbReference type="SMART" id="SM00645">
    <property type="entry name" value="Pept_C1"/>
    <property type="match status" value="1"/>
</dbReference>
<dbReference type="InterPro" id="IPR038765">
    <property type="entry name" value="Papain-like_cys_pep_sf"/>
</dbReference>
<evidence type="ECO:0000256" key="6">
    <source>
        <dbReference type="ARBA" id="ARBA00022807"/>
    </source>
</evidence>
<accession>F7DWC9</accession>
<sequence length="378" mass="41203">MWGFGALVLLLPSVTLAASASLDVQWELWKKTHQKQYNSKEDETSRRLVWEKNLQYISAHNLEFSLGIHTFELAMNHLGDMTSEEVVRTMTGLKVPPARTQSNDTLYSPDWAERAPDSIDYRKKGYVTPVKNQGQCGSCWAFSSVGALEGQLKKKTGRLLDLSPQNLVDCVASNDGCGGGYMTNAFQYVHDNRGIDSEDAYPYVGQDEPCRYSPTGKAAKCRGYREVPVGDEKALKRAVARVGPVAVAIDASLSSFQFYSKAGARSGETRVMSSWLGTRTTPAASPAWPAFPRCDHVTVPKGPTPGITPCSRPWRPLSLSPLPAPQAGGGRGCRQPVPQTPGSSPPPFQGCCLPHPHLGFRPRCGMGERAGGRTLFFL</sequence>
<dbReference type="GO" id="GO:0005654">
    <property type="term" value="C:nucleoplasm"/>
    <property type="evidence" value="ECO:0007669"/>
    <property type="project" value="Ensembl"/>
</dbReference>
<dbReference type="AlphaFoldDB" id="F7DWC9"/>
<dbReference type="GO" id="GO:0006590">
    <property type="term" value="P:thyroid hormone generation"/>
    <property type="evidence" value="ECO:0007669"/>
    <property type="project" value="Ensembl"/>
</dbReference>
<dbReference type="GO" id="GO:0004197">
    <property type="term" value="F:cysteine-type endopeptidase activity"/>
    <property type="evidence" value="ECO:0000318"/>
    <property type="project" value="GO_Central"/>
</dbReference>
<evidence type="ECO:0000259" key="14">
    <source>
        <dbReference type="SMART" id="SM00645"/>
    </source>
</evidence>
<dbReference type="GO" id="GO:0051603">
    <property type="term" value="P:proteolysis involved in protein catabolic process"/>
    <property type="evidence" value="ECO:0000318"/>
    <property type="project" value="GO_Central"/>
</dbReference>
<evidence type="ECO:0000256" key="10">
    <source>
        <dbReference type="ARBA" id="ARBA00023228"/>
    </source>
</evidence>
<feature type="domain" description="Cathepsin propeptide inhibitor" evidence="15">
    <location>
        <begin position="26"/>
        <end position="86"/>
    </location>
</feature>
<reference evidence="16" key="2">
    <citation type="submission" date="2025-08" db="UniProtKB">
        <authorList>
            <consortium name="Ensembl"/>
        </authorList>
    </citation>
    <scope>IDENTIFICATION</scope>
    <source>
        <strain evidence="16">Glennie</strain>
    </source>
</reference>
<feature type="domain" description="Peptidase C1A papain C-terminal" evidence="14">
    <location>
        <begin position="115"/>
        <end position="304"/>
    </location>
</feature>
<protein>
    <submittedName>
        <fullName evidence="16">Cathepsin K</fullName>
    </submittedName>
</protein>
<dbReference type="GO" id="GO:0043394">
    <property type="term" value="F:proteoglycan binding"/>
    <property type="evidence" value="ECO:0007669"/>
    <property type="project" value="Ensembl"/>
</dbReference>
<evidence type="ECO:0000256" key="4">
    <source>
        <dbReference type="ARBA" id="ARBA00022729"/>
    </source>
</evidence>
<dbReference type="GO" id="GO:0005615">
    <property type="term" value="C:extracellular space"/>
    <property type="evidence" value="ECO:0000318"/>
    <property type="project" value="GO_Central"/>
</dbReference>
<evidence type="ECO:0000259" key="15">
    <source>
        <dbReference type="SMART" id="SM00848"/>
    </source>
</evidence>
<dbReference type="Ensembl" id="ENSOANT00000007260.3">
    <property type="protein sequence ID" value="ENSOANP00000007258.3"/>
    <property type="gene ID" value="ENSOANG00000004581.3"/>
</dbReference>
<dbReference type="InterPro" id="IPR000668">
    <property type="entry name" value="Peptidase_C1A_C"/>
</dbReference>
<dbReference type="eggNOG" id="KOG1543">
    <property type="taxonomic scope" value="Eukaryota"/>
</dbReference>
<feature type="signal peptide" evidence="13">
    <location>
        <begin position="1"/>
        <end position="17"/>
    </location>
</feature>
<dbReference type="Proteomes" id="UP000002279">
    <property type="component" value="Chromosome X5"/>
</dbReference>
<comment type="similarity">
    <text evidence="11">To the propeptide regions of cysteine proteases.</text>
</comment>
<evidence type="ECO:0000256" key="5">
    <source>
        <dbReference type="ARBA" id="ARBA00022801"/>
    </source>
</evidence>
<dbReference type="InParanoid" id="F7DWC9"/>
<reference evidence="16" key="3">
    <citation type="submission" date="2025-09" db="UniProtKB">
        <authorList>
            <consortium name="Ensembl"/>
        </authorList>
    </citation>
    <scope>IDENTIFICATION</scope>
    <source>
        <strain evidence="16">Glennie</strain>
    </source>
</reference>
<keyword evidence="3" id="KW-0645">Protease</keyword>
<dbReference type="InterPro" id="IPR039417">
    <property type="entry name" value="Peptidase_C1A_papain-like"/>
</dbReference>
<dbReference type="Pfam" id="PF08246">
    <property type="entry name" value="Inhibitor_I29"/>
    <property type="match status" value="1"/>
</dbReference>
<feature type="region of interest" description="Disordered" evidence="12">
    <location>
        <begin position="318"/>
        <end position="345"/>
    </location>
</feature>
<reference evidence="16 17" key="1">
    <citation type="journal article" date="2008" name="Nature">
        <title>Genome analysis of the platypus reveals unique signatures of evolution.</title>
        <authorList>
            <person name="Warren W.C."/>
            <person name="Hillier L.W."/>
            <person name="Marshall Graves J.A."/>
            <person name="Birney E."/>
            <person name="Ponting C.P."/>
            <person name="Grutzner F."/>
            <person name="Belov K."/>
            <person name="Miller W."/>
            <person name="Clarke L."/>
            <person name="Chinwalla A.T."/>
            <person name="Yang S.P."/>
            <person name="Heger A."/>
            <person name="Locke D.P."/>
            <person name="Miethke P."/>
            <person name="Waters P.D."/>
            <person name="Veyrunes F."/>
            <person name="Fulton L."/>
            <person name="Fulton B."/>
            <person name="Graves T."/>
            <person name="Wallis J."/>
            <person name="Puente X.S."/>
            <person name="Lopez-Otin C."/>
            <person name="Ordonez G.R."/>
            <person name="Eichler E.E."/>
            <person name="Chen L."/>
            <person name="Cheng Z."/>
            <person name="Deakin J.E."/>
            <person name="Alsop A."/>
            <person name="Thompson K."/>
            <person name="Kirby P."/>
            <person name="Papenfuss A.T."/>
            <person name="Wakefield M.J."/>
            <person name="Olender T."/>
            <person name="Lancet D."/>
            <person name="Huttley G.A."/>
            <person name="Smit A.F."/>
            <person name="Pask A."/>
            <person name="Temple-Smith P."/>
            <person name="Batzer M.A."/>
            <person name="Walker J.A."/>
            <person name="Konkel M.K."/>
            <person name="Harris R.S."/>
            <person name="Whittington C.M."/>
            <person name="Wong E.S."/>
            <person name="Gemmell N.J."/>
            <person name="Buschiazzo E."/>
            <person name="Vargas Jentzsch I.M."/>
            <person name="Merkel A."/>
            <person name="Schmitz J."/>
            <person name="Zemann A."/>
            <person name="Churakov G."/>
            <person name="Kriegs J.O."/>
            <person name="Brosius J."/>
            <person name="Murchison E.P."/>
            <person name="Sachidanandam R."/>
            <person name="Smith C."/>
            <person name="Hannon G.J."/>
            <person name="Tsend-Ayush E."/>
            <person name="McMillan D."/>
            <person name="Attenborough R."/>
            <person name="Rens W."/>
            <person name="Ferguson-Smith M."/>
            <person name="Lefevre C.M."/>
            <person name="Sharp J.A."/>
            <person name="Nicholas K.R."/>
            <person name="Ray D.A."/>
            <person name="Kube M."/>
            <person name="Reinhardt R."/>
            <person name="Pringle T.H."/>
            <person name="Taylor J."/>
            <person name="Jones R.C."/>
            <person name="Nixon B."/>
            <person name="Dacheux J.L."/>
            <person name="Niwa H."/>
            <person name="Sekita Y."/>
            <person name="Huang X."/>
            <person name="Stark A."/>
            <person name="Kheradpour P."/>
            <person name="Kellis M."/>
            <person name="Flicek P."/>
            <person name="Chen Y."/>
            <person name="Webber C."/>
            <person name="Hardison R."/>
            <person name="Nelson J."/>
            <person name="Hallsworth-Pepin K."/>
            <person name="Delehaunty K."/>
            <person name="Markovic C."/>
            <person name="Minx P."/>
            <person name="Feng Y."/>
            <person name="Kremitzki C."/>
            <person name="Mitreva M."/>
            <person name="Glasscock J."/>
            <person name="Wylie T."/>
            <person name="Wohldmann P."/>
            <person name="Thiru P."/>
            <person name="Nhan M.N."/>
            <person name="Pohl C.S."/>
            <person name="Smith S.M."/>
            <person name="Hou S."/>
            <person name="Nefedov M."/>
            <person name="de Jong P.J."/>
            <person name="Renfree M.B."/>
            <person name="Mardis E.R."/>
            <person name="Wilson R.K."/>
        </authorList>
    </citation>
    <scope>NUCLEOTIDE SEQUENCE [LARGE SCALE GENOMIC DNA]</scope>
    <source>
        <strain evidence="16 17">Glennie</strain>
    </source>
</reference>
<dbReference type="InterPro" id="IPR013201">
    <property type="entry name" value="Prot_inhib_I29"/>
</dbReference>
<evidence type="ECO:0000256" key="8">
    <source>
        <dbReference type="ARBA" id="ARBA00023157"/>
    </source>
</evidence>
<dbReference type="GO" id="GO:0005764">
    <property type="term" value="C:lysosome"/>
    <property type="evidence" value="ECO:0000318"/>
    <property type="project" value="GO_Central"/>
</dbReference>
<proteinExistence type="inferred from homology"/>
<dbReference type="Bgee" id="ENSOANG00000004581">
    <property type="expression patterns" value="Expressed in ovary and 7 other cell types or tissues"/>
</dbReference>
<evidence type="ECO:0000256" key="13">
    <source>
        <dbReference type="SAM" id="SignalP"/>
    </source>
</evidence>
<dbReference type="FunFam" id="1.10.287.2250:FF:000003">
    <property type="entry name" value="Cathepsin L"/>
    <property type="match status" value="1"/>
</dbReference>
<dbReference type="STRING" id="9258.ENSOANP00000007258"/>
<dbReference type="GO" id="GO:0001968">
    <property type="term" value="F:fibronectin binding"/>
    <property type="evidence" value="ECO:0007669"/>
    <property type="project" value="Ensembl"/>
</dbReference>
<evidence type="ECO:0000256" key="12">
    <source>
        <dbReference type="SAM" id="MobiDB-lite"/>
    </source>
</evidence>
<dbReference type="InterPro" id="IPR013128">
    <property type="entry name" value="Peptidase_C1A"/>
</dbReference>
<dbReference type="InterPro" id="IPR000169">
    <property type="entry name" value="Pept_cys_AS"/>
</dbReference>
<dbReference type="SMART" id="SM00848">
    <property type="entry name" value="Inhibitor_I29"/>
    <property type="match status" value="1"/>
</dbReference>
<comment type="similarity">
    <text evidence="2">Belongs to the peptidase C1 family.</text>
</comment>
<organism evidence="16 17">
    <name type="scientific">Ornithorhynchus anatinus</name>
    <name type="common">Duckbill platypus</name>
    <dbReference type="NCBI Taxonomy" id="9258"/>
    <lineage>
        <taxon>Eukaryota</taxon>
        <taxon>Metazoa</taxon>
        <taxon>Chordata</taxon>
        <taxon>Craniata</taxon>
        <taxon>Vertebrata</taxon>
        <taxon>Euteleostomi</taxon>
        <taxon>Mammalia</taxon>
        <taxon>Monotremata</taxon>
        <taxon>Ornithorhynchidae</taxon>
        <taxon>Ornithorhynchus</taxon>
    </lineage>
</organism>
<feature type="chain" id="PRO_5027826504" evidence="13">
    <location>
        <begin position="18"/>
        <end position="378"/>
    </location>
</feature>
<dbReference type="HOGENOM" id="CLU_012184_1_2_1"/>
<evidence type="ECO:0000256" key="11">
    <source>
        <dbReference type="ARBA" id="ARBA00061596"/>
    </source>
</evidence>
<dbReference type="MEROPS" id="C01.036"/>
<evidence type="ECO:0000313" key="16">
    <source>
        <dbReference type="Ensembl" id="ENSOANP00000007258.3"/>
    </source>
</evidence>
<evidence type="ECO:0000256" key="2">
    <source>
        <dbReference type="ARBA" id="ARBA00008455"/>
    </source>
</evidence>
<keyword evidence="17" id="KW-1185">Reference proteome</keyword>
<keyword evidence="9" id="KW-0325">Glycoprotein</keyword>
<keyword evidence="4 13" id="KW-0732">Signal</keyword>
<dbReference type="GO" id="GO:0030574">
    <property type="term" value="P:collagen catabolic process"/>
    <property type="evidence" value="ECO:0007669"/>
    <property type="project" value="Ensembl"/>
</dbReference>
<evidence type="ECO:0000256" key="9">
    <source>
        <dbReference type="ARBA" id="ARBA00023180"/>
    </source>
</evidence>
<keyword evidence="8" id="KW-1015">Disulfide bond</keyword>
<dbReference type="Pfam" id="PF00112">
    <property type="entry name" value="Peptidase_C1"/>
    <property type="match status" value="1"/>
</dbReference>
<dbReference type="GO" id="GO:0005518">
    <property type="term" value="F:collagen binding"/>
    <property type="evidence" value="ECO:0007669"/>
    <property type="project" value="Ensembl"/>
</dbReference>
<name>F7DWC9_ORNAN</name>
<dbReference type="CDD" id="cd02248">
    <property type="entry name" value="Peptidase_C1A"/>
    <property type="match status" value="1"/>
</dbReference>
<dbReference type="GO" id="GO:0045453">
    <property type="term" value="P:bone resorption"/>
    <property type="evidence" value="ECO:0007669"/>
    <property type="project" value="Ensembl"/>
</dbReference>
<evidence type="ECO:0000313" key="17">
    <source>
        <dbReference type="Proteomes" id="UP000002279"/>
    </source>
</evidence>
<dbReference type="FunFam" id="3.90.70.10:FF:000006">
    <property type="entry name" value="Cathepsin S"/>
    <property type="match status" value="1"/>
</dbReference>
<keyword evidence="7" id="KW-0865">Zymogen</keyword>
<gene>
    <name evidence="16" type="primary">CTSK</name>
</gene>
<dbReference type="GO" id="GO:0061037">
    <property type="term" value="P:negative regulation of cartilage development"/>
    <property type="evidence" value="ECO:0007669"/>
    <property type="project" value="Ensembl"/>
</dbReference>
<evidence type="ECO:0000256" key="7">
    <source>
        <dbReference type="ARBA" id="ARBA00023145"/>
    </source>
</evidence>
<keyword evidence="10" id="KW-0458">Lysosome</keyword>
<evidence type="ECO:0000256" key="1">
    <source>
        <dbReference type="ARBA" id="ARBA00004371"/>
    </source>
</evidence>
<dbReference type="SUPFAM" id="SSF54001">
    <property type="entry name" value="Cysteine proteinases"/>
    <property type="match status" value="1"/>
</dbReference>
<dbReference type="FunCoup" id="F7DWC9">
    <property type="interactions" value="279"/>
</dbReference>
<dbReference type="GO" id="GO:0009897">
    <property type="term" value="C:external side of plasma membrane"/>
    <property type="evidence" value="ECO:0007669"/>
    <property type="project" value="Ensembl"/>
</dbReference>
<dbReference type="PANTHER" id="PTHR12411">
    <property type="entry name" value="CYSTEINE PROTEASE FAMILY C1-RELATED"/>
    <property type="match status" value="1"/>
</dbReference>
<keyword evidence="5" id="KW-0378">Hydrolase</keyword>
<keyword evidence="6" id="KW-0788">Thiol protease</keyword>
<evidence type="ECO:0000256" key="3">
    <source>
        <dbReference type="ARBA" id="ARBA00022670"/>
    </source>
</evidence>
<dbReference type="PROSITE" id="PS00139">
    <property type="entry name" value="THIOL_PROTEASE_CYS"/>
    <property type="match status" value="1"/>
</dbReference>